<reference evidence="1" key="1">
    <citation type="journal article" date="2015" name="Nature">
        <title>Complex archaea that bridge the gap between prokaryotes and eukaryotes.</title>
        <authorList>
            <person name="Spang A."/>
            <person name="Saw J.H."/>
            <person name="Jorgensen S.L."/>
            <person name="Zaremba-Niedzwiedzka K."/>
            <person name="Martijn J."/>
            <person name="Lind A.E."/>
            <person name="van Eijk R."/>
            <person name="Schleper C."/>
            <person name="Guy L."/>
            <person name="Ettema T.J."/>
        </authorList>
    </citation>
    <scope>NUCLEOTIDE SEQUENCE</scope>
</reference>
<sequence>MRVQPFNYPLDDRLLIKIDLMIDRCVQENPKRDAVLLFEGAEGEGKTTFSIAVGYYIKWKTGREFNHKNLFFDLKELIKFAQENEEKIIIWDEPALQALSRDVLTKIVKDLDRLLMMARKKRHFIIINMAYFNKFNEYIVWQRPLGMIHVYSRKEVQAGRYVYIKKKALERLWHSWRRQRKRDYRKYCSKSIRGTFPDVLNPNYKNNVLSDFNLKDYEKKKDEAIMLIGSIKDKKDVHAKKNWQLAQAIDWLIKEGGLKQKEVLEKLKESKQNLYNWRKLPPPEENPLENWPRQR</sequence>
<evidence type="ECO:0008006" key="2">
    <source>
        <dbReference type="Google" id="ProtNLM"/>
    </source>
</evidence>
<name>A0A0F9KL10_9ZZZZ</name>
<evidence type="ECO:0000313" key="1">
    <source>
        <dbReference type="EMBL" id="KKM75456.1"/>
    </source>
</evidence>
<comment type="caution">
    <text evidence="1">The sequence shown here is derived from an EMBL/GenBank/DDBJ whole genome shotgun (WGS) entry which is preliminary data.</text>
</comment>
<protein>
    <recommendedName>
        <fullName evidence="2">Zona occludens toxin N-terminal domain-containing protein</fullName>
    </recommendedName>
</protein>
<dbReference type="AlphaFoldDB" id="A0A0F9KL10"/>
<dbReference type="InterPro" id="IPR027417">
    <property type="entry name" value="P-loop_NTPase"/>
</dbReference>
<accession>A0A0F9KL10</accession>
<gene>
    <name evidence="1" type="ORF">LCGC14_1390090</name>
</gene>
<dbReference type="EMBL" id="LAZR01008973">
    <property type="protein sequence ID" value="KKM75456.1"/>
    <property type="molecule type" value="Genomic_DNA"/>
</dbReference>
<proteinExistence type="predicted"/>
<dbReference type="SUPFAM" id="SSF52540">
    <property type="entry name" value="P-loop containing nucleoside triphosphate hydrolases"/>
    <property type="match status" value="1"/>
</dbReference>
<organism evidence="1">
    <name type="scientific">marine sediment metagenome</name>
    <dbReference type="NCBI Taxonomy" id="412755"/>
    <lineage>
        <taxon>unclassified sequences</taxon>
        <taxon>metagenomes</taxon>
        <taxon>ecological metagenomes</taxon>
    </lineage>
</organism>